<feature type="region of interest" description="Disordered" evidence="1">
    <location>
        <begin position="21"/>
        <end position="170"/>
    </location>
</feature>
<name>A0A9W6NX06_9PSEU</name>
<reference evidence="2" key="2">
    <citation type="submission" date="2023-01" db="EMBL/GenBank/DDBJ databases">
        <authorList>
            <person name="Sun Q."/>
            <person name="Evtushenko L."/>
        </authorList>
    </citation>
    <scope>NUCLEOTIDE SEQUENCE</scope>
    <source>
        <strain evidence="2">VKM Ac-1069</strain>
    </source>
</reference>
<sequence length="170" mass="18199">MLQQQGPSAAARYARETVDLAMEGADANRRDDRAGRLRGARDPLSGSGLTGSVVEGAGWLPDDPRPLTRRRRFTATTASSWSRRRGGNGPQRPSHLPVPNGQCRNARHRGARCRDPDCRGSTAVPRPDGARRPVSGSSPVPALADLVNETDPHGLGLTTSVGTRRHGLEK</sequence>
<dbReference type="Proteomes" id="UP001143463">
    <property type="component" value="Unassembled WGS sequence"/>
</dbReference>
<organism evidence="2 3">
    <name type="scientific">Pseudonocardia halophobica</name>
    <dbReference type="NCBI Taxonomy" id="29401"/>
    <lineage>
        <taxon>Bacteria</taxon>
        <taxon>Bacillati</taxon>
        <taxon>Actinomycetota</taxon>
        <taxon>Actinomycetes</taxon>
        <taxon>Pseudonocardiales</taxon>
        <taxon>Pseudonocardiaceae</taxon>
        <taxon>Pseudonocardia</taxon>
    </lineage>
</organism>
<feature type="compositionally biased region" description="Basic and acidic residues" evidence="1">
    <location>
        <begin position="26"/>
        <end position="41"/>
    </location>
</feature>
<proteinExistence type="predicted"/>
<protein>
    <submittedName>
        <fullName evidence="2">Uncharacterized protein</fullName>
    </submittedName>
</protein>
<dbReference type="EMBL" id="BSFQ01000012">
    <property type="protein sequence ID" value="GLL12131.1"/>
    <property type="molecule type" value="Genomic_DNA"/>
</dbReference>
<evidence type="ECO:0000256" key="1">
    <source>
        <dbReference type="SAM" id="MobiDB-lite"/>
    </source>
</evidence>
<gene>
    <name evidence="2" type="ORF">GCM10017577_32720</name>
</gene>
<dbReference type="AlphaFoldDB" id="A0A9W6NX06"/>
<comment type="caution">
    <text evidence="2">The sequence shown here is derived from an EMBL/GenBank/DDBJ whole genome shotgun (WGS) entry which is preliminary data.</text>
</comment>
<reference evidence="2" key="1">
    <citation type="journal article" date="2014" name="Int. J. Syst. Evol. Microbiol.">
        <title>Complete genome sequence of Corynebacterium casei LMG S-19264T (=DSM 44701T), isolated from a smear-ripened cheese.</title>
        <authorList>
            <consortium name="US DOE Joint Genome Institute (JGI-PGF)"/>
            <person name="Walter F."/>
            <person name="Albersmeier A."/>
            <person name="Kalinowski J."/>
            <person name="Ruckert C."/>
        </authorList>
    </citation>
    <scope>NUCLEOTIDE SEQUENCE</scope>
    <source>
        <strain evidence="2">VKM Ac-1069</strain>
    </source>
</reference>
<accession>A0A9W6NX06</accession>
<evidence type="ECO:0000313" key="3">
    <source>
        <dbReference type="Proteomes" id="UP001143463"/>
    </source>
</evidence>
<keyword evidence="3" id="KW-1185">Reference proteome</keyword>
<evidence type="ECO:0000313" key="2">
    <source>
        <dbReference type="EMBL" id="GLL12131.1"/>
    </source>
</evidence>